<keyword evidence="2" id="KW-1185">Reference proteome</keyword>
<sequence>MTQPLTPVVPNPFSWPHFASSLVHTTFWAVLPYAHFARIPLLLTHLLQLSTDRISPIVTSLPVELRDCEISAWRPVCLPAPIRGQRCLHVGHWRLHFSLLSWRRAFSRFAPYVTCHMHLHLQIAPQKWVIHSPDYRHPRARSRLATLFSPVAAVHMTGIVKAGTDSC</sequence>
<evidence type="ECO:0000313" key="2">
    <source>
        <dbReference type="Proteomes" id="UP000784294"/>
    </source>
</evidence>
<protein>
    <submittedName>
        <fullName evidence="1">Uncharacterized protein</fullName>
    </submittedName>
</protein>
<dbReference type="AlphaFoldDB" id="A0A448XCY4"/>
<accession>A0A448XCY4</accession>
<organism evidence="1 2">
    <name type="scientific">Protopolystoma xenopodis</name>
    <dbReference type="NCBI Taxonomy" id="117903"/>
    <lineage>
        <taxon>Eukaryota</taxon>
        <taxon>Metazoa</taxon>
        <taxon>Spiralia</taxon>
        <taxon>Lophotrochozoa</taxon>
        <taxon>Platyhelminthes</taxon>
        <taxon>Monogenea</taxon>
        <taxon>Polyopisthocotylea</taxon>
        <taxon>Polystomatidea</taxon>
        <taxon>Polystomatidae</taxon>
        <taxon>Protopolystoma</taxon>
    </lineage>
</organism>
<evidence type="ECO:0000313" key="1">
    <source>
        <dbReference type="EMBL" id="VEL33816.1"/>
    </source>
</evidence>
<gene>
    <name evidence="1" type="ORF">PXEA_LOCUS27256</name>
</gene>
<name>A0A448XCY4_9PLAT</name>
<comment type="caution">
    <text evidence="1">The sequence shown here is derived from an EMBL/GenBank/DDBJ whole genome shotgun (WGS) entry which is preliminary data.</text>
</comment>
<proteinExistence type="predicted"/>
<reference evidence="1" key="1">
    <citation type="submission" date="2018-11" db="EMBL/GenBank/DDBJ databases">
        <authorList>
            <consortium name="Pathogen Informatics"/>
        </authorList>
    </citation>
    <scope>NUCLEOTIDE SEQUENCE</scope>
</reference>
<dbReference type="Proteomes" id="UP000784294">
    <property type="component" value="Unassembled WGS sequence"/>
</dbReference>
<dbReference type="EMBL" id="CAAALY010246455">
    <property type="protein sequence ID" value="VEL33816.1"/>
    <property type="molecule type" value="Genomic_DNA"/>
</dbReference>